<dbReference type="GO" id="GO:0005507">
    <property type="term" value="F:copper ion binding"/>
    <property type="evidence" value="ECO:0007669"/>
    <property type="project" value="InterPro"/>
</dbReference>
<sequence length="124" mass="14204">MNLLFQMYEQLSKLGFRPKVSQSVIQRIISEFFVPYMDPTVHWFFKTYLDIGRFMVSLEPLADCPANAAFLDAYVAGKDDTPIKIAKEICVLDKYARDIIGVIYDVRPDVSLGVRIVLSVDNYD</sequence>
<keyword evidence="3" id="KW-0479">Metal-binding</keyword>
<dbReference type="EMBL" id="QJKJ01014223">
    <property type="protein sequence ID" value="RDX64788.1"/>
    <property type="molecule type" value="Genomic_DNA"/>
</dbReference>
<proteinExistence type="inferred from homology"/>
<feature type="domain" description="Copper amine oxidase catalytic" evidence="4">
    <location>
        <begin position="23"/>
        <end position="124"/>
    </location>
</feature>
<keyword evidence="1 3" id="KW-0801">TPQ</keyword>
<comment type="caution">
    <text evidence="5">The sequence shown here is derived from an EMBL/GenBank/DDBJ whole genome shotgun (WGS) entry which is preliminary data.</text>
</comment>
<evidence type="ECO:0000256" key="2">
    <source>
        <dbReference type="PIRSR" id="PIRSR600269-51"/>
    </source>
</evidence>
<dbReference type="InterPro" id="IPR015798">
    <property type="entry name" value="Cu_amine_oxidase_C"/>
</dbReference>
<evidence type="ECO:0000259" key="4">
    <source>
        <dbReference type="Pfam" id="PF01179"/>
    </source>
</evidence>
<dbReference type="PANTHER" id="PTHR10638">
    <property type="entry name" value="COPPER AMINE OXIDASE"/>
    <property type="match status" value="1"/>
</dbReference>
<dbReference type="GO" id="GO:0048038">
    <property type="term" value="F:quinone binding"/>
    <property type="evidence" value="ECO:0007669"/>
    <property type="project" value="InterPro"/>
</dbReference>
<dbReference type="Proteomes" id="UP000257109">
    <property type="component" value="Unassembled WGS sequence"/>
</dbReference>
<dbReference type="SUPFAM" id="SSF49998">
    <property type="entry name" value="Amine oxidase catalytic domain"/>
    <property type="match status" value="1"/>
</dbReference>
<keyword evidence="6" id="KW-1185">Reference proteome</keyword>
<feature type="modified residue" description="2',4',5'-topaquinone" evidence="2">
    <location>
        <position position="123"/>
    </location>
</feature>
<dbReference type="PANTHER" id="PTHR10638:SF87">
    <property type="entry name" value="AMINE OXIDASE [COPPER-CONTAINING] ALPHA 2, PEROXISOMAL-RELATED"/>
    <property type="match status" value="1"/>
</dbReference>
<accession>A0A371EFG2</accession>
<dbReference type="InterPro" id="IPR000269">
    <property type="entry name" value="Cu_amine_oxidase"/>
</dbReference>
<dbReference type="Gene3D" id="2.70.98.20">
    <property type="entry name" value="Copper amine oxidase, catalytic domain"/>
    <property type="match status" value="1"/>
</dbReference>
<evidence type="ECO:0000313" key="5">
    <source>
        <dbReference type="EMBL" id="RDX64788.1"/>
    </source>
</evidence>
<organism evidence="5 6">
    <name type="scientific">Mucuna pruriens</name>
    <name type="common">Velvet bean</name>
    <name type="synonym">Dolichos pruriens</name>
    <dbReference type="NCBI Taxonomy" id="157652"/>
    <lineage>
        <taxon>Eukaryota</taxon>
        <taxon>Viridiplantae</taxon>
        <taxon>Streptophyta</taxon>
        <taxon>Embryophyta</taxon>
        <taxon>Tracheophyta</taxon>
        <taxon>Spermatophyta</taxon>
        <taxon>Magnoliopsida</taxon>
        <taxon>eudicotyledons</taxon>
        <taxon>Gunneridae</taxon>
        <taxon>Pentapetalae</taxon>
        <taxon>rosids</taxon>
        <taxon>fabids</taxon>
        <taxon>Fabales</taxon>
        <taxon>Fabaceae</taxon>
        <taxon>Papilionoideae</taxon>
        <taxon>50 kb inversion clade</taxon>
        <taxon>NPAAA clade</taxon>
        <taxon>indigoferoid/millettioid clade</taxon>
        <taxon>Phaseoleae</taxon>
        <taxon>Mucuna</taxon>
    </lineage>
</organism>
<name>A0A371EFG2_MUCPR</name>
<feature type="active site" description="Schiff-base intermediate with substrate; via topaquinone" evidence="1">
    <location>
        <position position="123"/>
    </location>
</feature>
<evidence type="ECO:0000313" key="6">
    <source>
        <dbReference type="Proteomes" id="UP000257109"/>
    </source>
</evidence>
<evidence type="ECO:0000256" key="3">
    <source>
        <dbReference type="RuleBase" id="RU000672"/>
    </source>
</evidence>
<feature type="active site" description="Proton acceptor" evidence="1">
    <location>
        <position position="50"/>
    </location>
</feature>
<keyword evidence="3" id="KW-0560">Oxidoreductase</keyword>
<protein>
    <recommendedName>
        <fullName evidence="3">Amine oxidase</fullName>
        <ecNumber evidence="3">1.4.3.-</ecNumber>
    </recommendedName>
</protein>
<comment type="similarity">
    <text evidence="3">Belongs to the copper/topaquinone oxidase family.</text>
</comment>
<dbReference type="InterPro" id="IPR036460">
    <property type="entry name" value="Cu_amine_oxidase_C_sf"/>
</dbReference>
<keyword evidence="3" id="KW-0186">Copper</keyword>
<dbReference type="GO" id="GO:0008131">
    <property type="term" value="F:primary methylamine oxidase activity"/>
    <property type="evidence" value="ECO:0007669"/>
    <property type="project" value="InterPro"/>
</dbReference>
<reference evidence="5" key="1">
    <citation type="submission" date="2018-05" db="EMBL/GenBank/DDBJ databases">
        <title>Draft genome of Mucuna pruriens seed.</title>
        <authorList>
            <person name="Nnadi N.E."/>
            <person name="Vos R."/>
            <person name="Hasami M.H."/>
            <person name="Devisetty U.K."/>
            <person name="Aguiy J.C."/>
        </authorList>
    </citation>
    <scope>NUCLEOTIDE SEQUENCE [LARGE SCALE GENOMIC DNA]</scope>
    <source>
        <strain evidence="5">JCA_2017</strain>
    </source>
</reference>
<dbReference type="Pfam" id="PF01179">
    <property type="entry name" value="Cu_amine_oxid"/>
    <property type="match status" value="1"/>
</dbReference>
<comment type="cofactor">
    <cofactor evidence="3">
        <name>Cu cation</name>
        <dbReference type="ChEBI" id="CHEBI:23378"/>
    </cofactor>
    <text evidence="3">Contains 1 topaquinone per subunit.</text>
</comment>
<dbReference type="EC" id="1.4.3.-" evidence="3"/>
<dbReference type="STRING" id="157652.A0A371EFG2"/>
<evidence type="ECO:0000256" key="1">
    <source>
        <dbReference type="PIRSR" id="PIRSR600269-50"/>
    </source>
</evidence>
<dbReference type="AlphaFoldDB" id="A0A371EFG2"/>
<dbReference type="GO" id="GO:0009308">
    <property type="term" value="P:amine metabolic process"/>
    <property type="evidence" value="ECO:0007669"/>
    <property type="project" value="UniProtKB-UniRule"/>
</dbReference>
<gene>
    <name evidence="5" type="ORF">CR513_56612</name>
</gene>
<feature type="non-terminal residue" evidence="5">
    <location>
        <position position="1"/>
    </location>
</feature>
<dbReference type="OrthoDB" id="1923381at2759"/>
<comment type="PTM">
    <text evidence="2 3">Topaquinone (TPQ) is generated by copper-dependent autoxidation of a specific tyrosyl residue.</text>
</comment>